<dbReference type="InterPro" id="IPR050832">
    <property type="entry name" value="Bact_Acetyltransf"/>
</dbReference>
<dbReference type="PANTHER" id="PTHR43877:SF5">
    <property type="entry name" value="BLL8307 PROTEIN"/>
    <property type="match status" value="1"/>
</dbReference>
<dbReference type="GO" id="GO:0016747">
    <property type="term" value="F:acyltransferase activity, transferring groups other than amino-acyl groups"/>
    <property type="evidence" value="ECO:0007669"/>
    <property type="project" value="InterPro"/>
</dbReference>
<dbReference type="EMBL" id="CP009571">
    <property type="protein sequence ID" value="AIT07302.1"/>
    <property type="molecule type" value="Genomic_DNA"/>
</dbReference>
<dbReference type="InterPro" id="IPR000182">
    <property type="entry name" value="GNAT_dom"/>
</dbReference>
<accession>A0A097EIB1</accession>
<keyword evidence="2 4" id="KW-0012">Acyltransferase</keyword>
<evidence type="ECO:0000313" key="4">
    <source>
        <dbReference type="EMBL" id="AIT07302.1"/>
    </source>
</evidence>
<dbReference type="SUPFAM" id="SSF55729">
    <property type="entry name" value="Acyl-CoA N-acyltransferases (Nat)"/>
    <property type="match status" value="1"/>
</dbReference>
<proteinExistence type="predicted"/>
<name>A0A097EIB1_9SPHN</name>
<protein>
    <submittedName>
        <fullName evidence="4">Acyltransferase</fullName>
    </submittedName>
</protein>
<dbReference type="KEGG" id="stax:MC45_14015"/>
<evidence type="ECO:0000259" key="3">
    <source>
        <dbReference type="PROSITE" id="PS51186"/>
    </source>
</evidence>
<dbReference type="Pfam" id="PF00583">
    <property type="entry name" value="Acetyltransf_1"/>
    <property type="match status" value="1"/>
</dbReference>
<reference evidence="4 5" key="1">
    <citation type="submission" date="2014-09" db="EMBL/GenBank/DDBJ databases">
        <title>Using Illumina technology Improving SMRT sequencing Genome Assembly by RASTools.</title>
        <authorList>
            <person name="Zhou Y."/>
            <person name="Ma T."/>
            <person name="Liu T."/>
        </authorList>
    </citation>
    <scope>NUCLEOTIDE SEQUENCE [LARGE SCALE GENOMIC DNA]</scope>
    <source>
        <strain evidence="4 5">ATCC 55669</strain>
    </source>
</reference>
<evidence type="ECO:0000313" key="5">
    <source>
        <dbReference type="Proteomes" id="UP000033200"/>
    </source>
</evidence>
<dbReference type="PANTHER" id="PTHR43877">
    <property type="entry name" value="AMINOALKYLPHOSPHONATE N-ACETYLTRANSFERASE-RELATED-RELATED"/>
    <property type="match status" value="1"/>
</dbReference>
<feature type="domain" description="N-acetyltransferase" evidence="3">
    <location>
        <begin position="1"/>
        <end position="151"/>
    </location>
</feature>
<dbReference type="STRING" id="1549858.MC45_14015"/>
<dbReference type="HOGENOM" id="CLU_013985_11_8_5"/>
<dbReference type="RefSeq" id="WP_038664379.1">
    <property type="nucleotide sequence ID" value="NZ_CP009571.1"/>
</dbReference>
<dbReference type="CDD" id="cd04301">
    <property type="entry name" value="NAT_SF"/>
    <property type="match status" value="1"/>
</dbReference>
<keyword evidence="1 4" id="KW-0808">Transferase</keyword>
<evidence type="ECO:0000256" key="2">
    <source>
        <dbReference type="ARBA" id="ARBA00023315"/>
    </source>
</evidence>
<evidence type="ECO:0000256" key="1">
    <source>
        <dbReference type="ARBA" id="ARBA00022679"/>
    </source>
</evidence>
<dbReference type="Proteomes" id="UP000033200">
    <property type="component" value="Chromosome"/>
</dbReference>
<dbReference type="Gene3D" id="3.40.630.30">
    <property type="match status" value="1"/>
</dbReference>
<sequence>MEIRQDDPAAPYVADLLAHHLTELRGQMADYAFALDAGGLSAPGVTFWTAWRDGTLVGFVALKQLDPRHGEVKSMRAAPAARGTGVGRALLDHVVAVARDRGYDRLSLETGTAALHAPAVALYRSAGFIDTGPFADYRPSPHNQFFALDLRPRP</sequence>
<keyword evidence="5" id="KW-1185">Reference proteome</keyword>
<dbReference type="AlphaFoldDB" id="A0A097EIB1"/>
<dbReference type="eggNOG" id="COG0456">
    <property type="taxonomic scope" value="Bacteria"/>
</dbReference>
<dbReference type="InterPro" id="IPR016181">
    <property type="entry name" value="Acyl_CoA_acyltransferase"/>
</dbReference>
<organism evidence="4 5">
    <name type="scientific">Sphingomonas taxi</name>
    <dbReference type="NCBI Taxonomy" id="1549858"/>
    <lineage>
        <taxon>Bacteria</taxon>
        <taxon>Pseudomonadati</taxon>
        <taxon>Pseudomonadota</taxon>
        <taxon>Alphaproteobacteria</taxon>
        <taxon>Sphingomonadales</taxon>
        <taxon>Sphingomonadaceae</taxon>
        <taxon>Sphingomonas</taxon>
    </lineage>
</organism>
<gene>
    <name evidence="4" type="ORF">MC45_14015</name>
</gene>
<dbReference type="PROSITE" id="PS51186">
    <property type="entry name" value="GNAT"/>
    <property type="match status" value="1"/>
</dbReference>